<protein>
    <submittedName>
        <fullName evidence="2">Uncharacterized protein</fullName>
    </submittedName>
</protein>
<evidence type="ECO:0000313" key="3">
    <source>
        <dbReference type="Proteomes" id="UP001596135"/>
    </source>
</evidence>
<accession>A0ABW1LK38</accession>
<comment type="caution">
    <text evidence="2">The sequence shown here is derived from an EMBL/GenBank/DDBJ whole genome shotgun (WGS) entry which is preliminary data.</text>
</comment>
<reference evidence="3" key="1">
    <citation type="journal article" date="2019" name="Int. J. Syst. Evol. Microbiol.">
        <title>The Global Catalogue of Microorganisms (GCM) 10K type strain sequencing project: providing services to taxonomists for standard genome sequencing and annotation.</title>
        <authorList>
            <consortium name="The Broad Institute Genomics Platform"/>
            <consortium name="The Broad Institute Genome Sequencing Center for Infectious Disease"/>
            <person name="Wu L."/>
            <person name="Ma J."/>
        </authorList>
    </citation>
    <scope>NUCLEOTIDE SEQUENCE [LARGE SCALE GENOMIC DNA]</scope>
    <source>
        <strain evidence="3">CCUG 54522</strain>
    </source>
</reference>
<keyword evidence="3" id="KW-1185">Reference proteome</keyword>
<evidence type="ECO:0000313" key="2">
    <source>
        <dbReference type="EMBL" id="MFC6043473.1"/>
    </source>
</evidence>
<name>A0ABW1LK38_9ACTN</name>
<gene>
    <name evidence="2" type="ORF">ACFPYL_10330</name>
</gene>
<feature type="region of interest" description="Disordered" evidence="1">
    <location>
        <begin position="1"/>
        <end position="55"/>
    </location>
</feature>
<organism evidence="2 3">
    <name type="scientific">Nocardioides hankookensis</name>
    <dbReference type="NCBI Taxonomy" id="443157"/>
    <lineage>
        <taxon>Bacteria</taxon>
        <taxon>Bacillati</taxon>
        <taxon>Actinomycetota</taxon>
        <taxon>Actinomycetes</taxon>
        <taxon>Propionibacteriales</taxon>
        <taxon>Nocardioidaceae</taxon>
        <taxon>Nocardioides</taxon>
    </lineage>
</organism>
<dbReference type="EMBL" id="JBHSRJ010000004">
    <property type="protein sequence ID" value="MFC6043473.1"/>
    <property type="molecule type" value="Genomic_DNA"/>
</dbReference>
<dbReference type="Proteomes" id="UP001596135">
    <property type="component" value="Unassembled WGS sequence"/>
</dbReference>
<dbReference type="RefSeq" id="WP_379153554.1">
    <property type="nucleotide sequence ID" value="NZ_JBHSRJ010000004.1"/>
</dbReference>
<feature type="compositionally biased region" description="Low complexity" evidence="1">
    <location>
        <begin position="16"/>
        <end position="46"/>
    </location>
</feature>
<sequence length="656" mass="71404">MTSAAPEKVGPVAEQATPASTPTSSAGPSDAPRAPVPLPVVARDPATTGLPDGEPPLLSVQQMQVNPQSIEELLACSDWNIRFLCGHTSPDGKLMTVLKTAFEADWFKAKSCLVFDKWPQGLKPRFSHEMSLQLMTALTVLRGEVHKRVIPEAQNAVRAEMATRAAKLKGNQKLAEGLTDQKGIKPAEQVVYKGSVGADTVTSDVDVSTGGKNSELAVRAYNETFRKLVGVTYDPGTVFDLNVYAMDFIHGFDDANEGATIIPKAENAEKLDDDKAAGRDREQDIWALVHVARYMPADADWDAYVLESVKGLSGKKEADQRDRLATARRRAKGFEYRLLSMMEHLCKKLDVRLGGKSSWGKHEEEHFEEGALRMRAANRLYEDKLLQVKEIRLQIETARDSLKGPKPPEGAAQRLQTLISRLDGELSMAQLYANEVYGSGGATVHAVLGMQVPKALTEKRGKKVQADIPKPQWYAAFNDNLGDVLKDFEHYGKADHGTPDHWYAAFKMGKYAHRMVDALPHLATGAADDLMATADLTELLASADVVALQTLAEHHLDQKGKGGGKDPITLKNHAYFGVMNEGRLGELRTNAITLGAKVRAAVARKGPETEVPTGPVRGADITPLQFEKMRADLDVALRQARAITAEAEGPASSSGH</sequence>
<evidence type="ECO:0000256" key="1">
    <source>
        <dbReference type="SAM" id="MobiDB-lite"/>
    </source>
</evidence>
<proteinExistence type="predicted"/>